<evidence type="ECO:0000313" key="1">
    <source>
        <dbReference type="EMBL" id="ADZ79285.1"/>
    </source>
</evidence>
<name>F4C1L2_SPHS2</name>
<organism evidence="1">
    <name type="scientific">Sphingobacterium sp. (strain 21)</name>
    <dbReference type="NCBI Taxonomy" id="743722"/>
    <lineage>
        <taxon>Bacteria</taxon>
        <taxon>Pseudomonadati</taxon>
        <taxon>Bacteroidota</taxon>
        <taxon>Sphingobacteriia</taxon>
        <taxon>Sphingobacteriales</taxon>
        <taxon>Sphingobacteriaceae</taxon>
        <taxon>Sphingobacterium</taxon>
    </lineage>
</organism>
<gene>
    <name evidence="1" type="ordered locus">Sph21_2738</name>
</gene>
<sequence length="93" mass="10621">MITTGNIVIMLRNNARIKIETSIRNYNTLSLRTTPIMIALGLLLSFPMRNKPTAESNLHERETCQTTIASHCSKTGNQFINIRHLFTRLGIFF</sequence>
<proteinExistence type="predicted"/>
<dbReference type="HOGENOM" id="CLU_2398071_0_0_10"/>
<dbReference type="STRING" id="743722.Sph21_2738"/>
<dbReference type="KEGG" id="shg:Sph21_2738"/>
<protein>
    <submittedName>
        <fullName evidence="1">Uncharacterized protein</fullName>
    </submittedName>
</protein>
<accession>F4C1L2</accession>
<reference evidence="1" key="1">
    <citation type="submission" date="2011-03" db="EMBL/GenBank/DDBJ databases">
        <title>Complete sequence of Sphingobacterium sp. 21.</title>
        <authorList>
            <consortium name="US DOE Joint Genome Institute"/>
            <person name="Lucas S."/>
            <person name="Copeland A."/>
            <person name="Lapidus A."/>
            <person name="Cheng J.-F."/>
            <person name="Goodwin L."/>
            <person name="Pitluck S."/>
            <person name="Davenport K."/>
            <person name="Detter J.C."/>
            <person name="Han C."/>
            <person name="Tapia R."/>
            <person name="Land M."/>
            <person name="Hauser L."/>
            <person name="Kyrpides N."/>
            <person name="Ivanova N."/>
            <person name="Ovchinnikova G."/>
            <person name="Pagani I."/>
            <person name="Siebers A.K."/>
            <person name="Allgaier M."/>
            <person name="Thelen M.P."/>
            <person name="Hugenholtz P."/>
            <person name="Woyke T."/>
        </authorList>
    </citation>
    <scope>NUCLEOTIDE SEQUENCE</scope>
    <source>
        <strain evidence="1">21</strain>
    </source>
</reference>
<dbReference type="EMBL" id="CP002584">
    <property type="protein sequence ID" value="ADZ79285.1"/>
    <property type="molecule type" value="Genomic_DNA"/>
</dbReference>
<dbReference type="AlphaFoldDB" id="F4C1L2"/>